<accession>A0ABU9N9H7</accession>
<protein>
    <submittedName>
        <fullName evidence="1">Aminopeptidase</fullName>
    </submittedName>
</protein>
<comment type="caution">
    <text evidence="1">The sequence shown here is derived from an EMBL/GenBank/DDBJ whole genome shotgun (WGS) entry which is preliminary data.</text>
</comment>
<dbReference type="RefSeq" id="WP_342696411.1">
    <property type="nucleotide sequence ID" value="NZ_JBCGDO010000015.1"/>
</dbReference>
<dbReference type="GO" id="GO:0004177">
    <property type="term" value="F:aminopeptidase activity"/>
    <property type="evidence" value="ECO:0007669"/>
    <property type="project" value="UniProtKB-KW"/>
</dbReference>
<dbReference type="InterPro" id="IPR027268">
    <property type="entry name" value="Peptidase_M4/M1_CTD_sf"/>
</dbReference>
<proteinExistence type="predicted"/>
<keyword evidence="1" id="KW-0378">Hydrolase</keyword>
<keyword evidence="2" id="KW-1185">Reference proteome</keyword>
<sequence length="937" mass="110899">MKKIRYILLLFSAIITAQHHSKLTVEVDSEKKVLTVFQELTFFNQTNDTLTNIVLNDWINGYTSKNTPMAKRFSDEFERGFHLAKEKDRGRTSNLTVIDENKTFLTYERDENFPDVIQIRLREKILPNQKKSFTLTYFVKIPNDRFTKYGYDEKGKMNLKNCFLVPARYENKSFVKYDNLNLDDAANAVSDYDIDIKIASQFNLFSDLNEKSKTQENNQNHYFLSGKNRLGFNLLIDEAKEFSVYRNKEVEVVSNLKDNRLNDVERAIVIDKIVNYVAENLGKYPHEKIMVTQTDYDRNPFYGLNQLPVFVSPFPDEFLYEIKFMKTYLNNYLHTSLQLDPRKDNWIFDGIQVYIMMKYIEEFHPKAKMMGNIAKVKILNSYNMVSLDFNGQYSYFYMLMARKNLDQPLGDAKNTLIKFNEKIASKYRAGLSLRYLDSYLEQDIVQNSIQEFIAINHKKQTTRNDFETILTQKTTKNIVWFFDKIIDSRDIIDFKFENVTRTKDSISFSLKNKTTTNVPIPIYGIKDKNIVFKQWIDVFKKDSIHTIARNDAEKIVINYKNEVPEINLRNNWRSLKGFKVNNRPIKFNFMKDLEDPYYNQILYVPTLEYNLYDGFLLGMRFHNKTILDKPFIFDINPTLSTKTMSFSGKGSMYFNQFNRDSNLYNIRYQLSGQYLQYAPNAYYTRLSPGIVFNIRPDDFRDNRKEVFIVKQILVEREESEFTTTANTQNYSIFNAKYFNIKTETSKHFNFLADLQYASTFGKLATEIQYRKLFDNNKQFNLRFFAGTFIFNNTSTDFFDFGLDRPSDYLFESGYYGRSETSGFFSQQSIVSDGFFKSKLETRFANRWMITTNTSYSIWNWVEVYGDIGFIKNSGINPNFVYDSGIRLNILTDYFELFFPVYSTNGWEIARPNYEERIRFIITFSPNTLMSLFTRKWF</sequence>
<keyword evidence="1" id="KW-0031">Aminopeptidase</keyword>
<gene>
    <name evidence="1" type="ORF">WFZ85_11360</name>
</gene>
<organism evidence="1 2">
    <name type="scientific">Flavobacterium aureirubrum</name>
    <dbReference type="NCBI Taxonomy" id="3133147"/>
    <lineage>
        <taxon>Bacteria</taxon>
        <taxon>Pseudomonadati</taxon>
        <taxon>Bacteroidota</taxon>
        <taxon>Flavobacteriia</taxon>
        <taxon>Flavobacteriales</taxon>
        <taxon>Flavobacteriaceae</taxon>
        <taxon>Flavobacterium</taxon>
    </lineage>
</organism>
<evidence type="ECO:0000313" key="2">
    <source>
        <dbReference type="Proteomes" id="UP001460072"/>
    </source>
</evidence>
<keyword evidence="1" id="KW-0645">Protease</keyword>
<dbReference type="EMBL" id="JBCGDO010000015">
    <property type="protein sequence ID" value="MEM0543215.1"/>
    <property type="molecule type" value="Genomic_DNA"/>
</dbReference>
<name>A0ABU9N9H7_9FLAO</name>
<evidence type="ECO:0000313" key="1">
    <source>
        <dbReference type="EMBL" id="MEM0543215.1"/>
    </source>
</evidence>
<dbReference type="Gene3D" id="1.10.390.10">
    <property type="entry name" value="Neutral Protease Domain 2"/>
    <property type="match status" value="1"/>
</dbReference>
<reference evidence="1 2" key="1">
    <citation type="submission" date="2024-03" db="EMBL/GenBank/DDBJ databases">
        <title>Two novel species of the genus Flavobacterium exhibiting potentially degradation of complex polysaccharides.</title>
        <authorList>
            <person name="Lian X."/>
        </authorList>
    </citation>
    <scope>NUCLEOTIDE SEQUENCE [LARGE SCALE GENOMIC DNA]</scope>
    <source>
        <strain evidence="2">j3</strain>
    </source>
</reference>
<dbReference type="Proteomes" id="UP001460072">
    <property type="component" value="Unassembled WGS sequence"/>
</dbReference>